<dbReference type="InterPro" id="IPR008969">
    <property type="entry name" value="CarboxyPept-like_regulatory"/>
</dbReference>
<dbReference type="Pfam" id="PF07676">
    <property type="entry name" value="PD40"/>
    <property type="match status" value="2"/>
</dbReference>
<dbReference type="PROSITE" id="PS50853">
    <property type="entry name" value="FN3"/>
    <property type="match status" value="1"/>
</dbReference>
<name>A0A246FK45_9BACT</name>
<dbReference type="SUPFAM" id="SSF49265">
    <property type="entry name" value="Fibronectin type III"/>
    <property type="match status" value="1"/>
</dbReference>
<evidence type="ECO:0000313" key="4">
    <source>
        <dbReference type="Proteomes" id="UP000197277"/>
    </source>
</evidence>
<reference evidence="3 4" key="1">
    <citation type="submission" date="2017-06" db="EMBL/GenBank/DDBJ databases">
        <title>Hymenobacter amundsenii sp. nov. isolated from regoliths in Antarctica.</title>
        <authorList>
            <person name="Sedlacek I."/>
            <person name="Kralova S."/>
            <person name="Pantucek R."/>
            <person name="Svec P."/>
            <person name="Holochova P."/>
            <person name="Stankova E."/>
            <person name="Vrbovska V."/>
            <person name="Busse H.-J."/>
        </authorList>
    </citation>
    <scope>NUCLEOTIDE SEQUENCE [LARGE SCALE GENOMIC DNA]</scope>
    <source>
        <strain evidence="3 4">CCM 8682</strain>
    </source>
</reference>
<dbReference type="SUPFAM" id="SSF69304">
    <property type="entry name" value="Tricorn protease N-terminal domain"/>
    <property type="match status" value="1"/>
</dbReference>
<dbReference type="EMBL" id="NIRR01000017">
    <property type="protein sequence ID" value="OWP62945.1"/>
    <property type="molecule type" value="Genomic_DNA"/>
</dbReference>
<dbReference type="AlphaFoldDB" id="A0A246FK45"/>
<dbReference type="CDD" id="cd00063">
    <property type="entry name" value="FN3"/>
    <property type="match status" value="1"/>
</dbReference>
<evidence type="ECO:0000256" key="1">
    <source>
        <dbReference type="ARBA" id="ARBA00009820"/>
    </source>
</evidence>
<feature type="domain" description="Fibronectin type-III" evidence="2">
    <location>
        <begin position="139"/>
        <end position="236"/>
    </location>
</feature>
<accession>A0A246FK45</accession>
<comment type="similarity">
    <text evidence="1">Belongs to the TolB family.</text>
</comment>
<dbReference type="PANTHER" id="PTHR36842:SF1">
    <property type="entry name" value="PROTEIN TOLB"/>
    <property type="match status" value="1"/>
</dbReference>
<dbReference type="Gene3D" id="2.120.10.30">
    <property type="entry name" value="TolB, C-terminal domain"/>
    <property type="match status" value="2"/>
</dbReference>
<dbReference type="Proteomes" id="UP000197277">
    <property type="component" value="Unassembled WGS sequence"/>
</dbReference>
<proteinExistence type="inferred from homology"/>
<protein>
    <recommendedName>
        <fullName evidence="2">Fibronectin type-III domain-containing protein</fullName>
    </recommendedName>
</protein>
<comment type="caution">
    <text evidence="3">The sequence shown here is derived from an EMBL/GenBank/DDBJ whole genome shotgun (WGS) entry which is preliminary data.</text>
</comment>
<organism evidence="3 4">
    <name type="scientific">Hymenobacter amundsenii</name>
    <dbReference type="NCBI Taxonomy" id="2006685"/>
    <lineage>
        <taxon>Bacteria</taxon>
        <taxon>Pseudomonadati</taxon>
        <taxon>Bacteroidota</taxon>
        <taxon>Cytophagia</taxon>
        <taxon>Cytophagales</taxon>
        <taxon>Hymenobacteraceae</taxon>
        <taxon>Hymenobacter</taxon>
    </lineage>
</organism>
<dbReference type="OrthoDB" id="9815657at2"/>
<dbReference type="PANTHER" id="PTHR36842">
    <property type="entry name" value="PROTEIN TOLB HOMOLOG"/>
    <property type="match status" value="1"/>
</dbReference>
<dbReference type="Pfam" id="PF13715">
    <property type="entry name" value="CarbopepD_reg_2"/>
    <property type="match status" value="1"/>
</dbReference>
<dbReference type="InterPro" id="IPR011042">
    <property type="entry name" value="6-blade_b-propeller_TolB-like"/>
</dbReference>
<keyword evidence="4" id="KW-1185">Reference proteome</keyword>
<dbReference type="Gene3D" id="2.60.40.1120">
    <property type="entry name" value="Carboxypeptidase-like, regulatory domain"/>
    <property type="match status" value="1"/>
</dbReference>
<dbReference type="InterPro" id="IPR011659">
    <property type="entry name" value="WD40"/>
</dbReference>
<dbReference type="SUPFAM" id="SSF49464">
    <property type="entry name" value="Carboxypeptidase regulatory domain-like"/>
    <property type="match status" value="1"/>
</dbReference>
<dbReference type="InterPro" id="IPR036116">
    <property type="entry name" value="FN3_sf"/>
</dbReference>
<dbReference type="InterPro" id="IPR003961">
    <property type="entry name" value="FN3_dom"/>
</dbReference>
<evidence type="ECO:0000259" key="2">
    <source>
        <dbReference type="PROSITE" id="PS50853"/>
    </source>
</evidence>
<evidence type="ECO:0000313" key="3">
    <source>
        <dbReference type="EMBL" id="OWP62945.1"/>
    </source>
</evidence>
<gene>
    <name evidence="3" type="ORF">CDA63_11200</name>
</gene>
<sequence length="523" mass="57416">MYYRRNFRFSLYMLPSMLLPIRFRTLWLLLTCCTLWLTGCEDNPVEPVLYGKVTGTVRDARNNQPLANASITTTPATSSVATDAQGNFELTGVPTGRLTIAASKADYRSVTVAVTVESEAAVAVSIVLEKNLSATPPSAPVRPSPADQATVPGPDVLLGWHPAGTDKGDSLRYDVVLYQGTSGTARNLLTNSRDTVVRATQLSYNTTYFWQVTVRNAGGSSVRSPLWSFRTDVQPDNRYLFVRTENGNTDIYSSNETGTTLTRLTTSAFVEANPQLSPNRDRIAYTSNATGQFQLYTMNRDGSDSRQITLQPVDGYFNQGVGYRWSPDGGQLIYSSYNKLYRINRDGTGLTVLATAPAERHFRECDWTGQGNRIVVQTVGVSIYDSEFYLLNADGSNFKQLIGNLPGRLDSPSFSVDGQRIVYTRDVDAFSDGAGRQLNAHIFTQNLDGSGQVDVSSGSSGTANSTKPAGFNDILPHYSPNGAQIIFVQVNNVAQSVPEIFTVDLNGRNRVRLFERATMPDWK</sequence>